<sequence>MCITLILLIFQNGFHPGRKRPGIATFLEMIMETATIFKITSAPVVAQLARSIIILAAATVAISGAYAYDRSFVLVNETDDNIDQFYASNVGTNEWGTDLLGTGVLHAGYHATIDPDDGSGYCKYDFKTVMHSGDILYRHNVNVCVIRSYTIDN</sequence>
<comment type="caution">
    <text evidence="1">The sequence shown here is derived from an EMBL/GenBank/DDBJ whole genome shotgun (WGS) entry which is preliminary data.</text>
</comment>
<organism evidence="1 2">
    <name type="scientific">Paraburkholderia hiiakae</name>
    <dbReference type="NCBI Taxonomy" id="1081782"/>
    <lineage>
        <taxon>Bacteria</taxon>
        <taxon>Pseudomonadati</taxon>
        <taxon>Pseudomonadota</taxon>
        <taxon>Betaproteobacteria</taxon>
        <taxon>Burkholderiales</taxon>
        <taxon>Burkholderiaceae</taxon>
        <taxon>Paraburkholderia</taxon>
    </lineage>
</organism>
<gene>
    <name evidence="1" type="ORF">LMG27952_02263</name>
</gene>
<name>A0ABN7HNW9_9BURK</name>
<dbReference type="EMBL" id="CAJHCQ010000005">
    <property type="protein sequence ID" value="CAD6529116.1"/>
    <property type="molecule type" value="Genomic_DNA"/>
</dbReference>
<reference evidence="1 2" key="1">
    <citation type="submission" date="2020-10" db="EMBL/GenBank/DDBJ databases">
        <authorList>
            <person name="Peeters C."/>
        </authorList>
    </citation>
    <scope>NUCLEOTIDE SEQUENCE [LARGE SCALE GENOMIC DNA]</scope>
    <source>
        <strain evidence="1 2">LMG 27952</strain>
    </source>
</reference>
<accession>A0ABN7HNW9</accession>
<protein>
    <submittedName>
        <fullName evidence="1">Uncharacterized protein</fullName>
    </submittedName>
</protein>
<proteinExistence type="predicted"/>
<keyword evidence="2" id="KW-1185">Reference proteome</keyword>
<dbReference type="Proteomes" id="UP000656319">
    <property type="component" value="Unassembled WGS sequence"/>
</dbReference>
<evidence type="ECO:0000313" key="1">
    <source>
        <dbReference type="EMBL" id="CAD6529116.1"/>
    </source>
</evidence>
<evidence type="ECO:0000313" key="2">
    <source>
        <dbReference type="Proteomes" id="UP000656319"/>
    </source>
</evidence>